<dbReference type="PANTHER" id="PTHR14152:SF5">
    <property type="entry name" value="U4_U6.U5 TRI-SNRNP-ASSOCIATED PROTEIN 1"/>
    <property type="match status" value="1"/>
</dbReference>
<feature type="region of interest" description="Disordered" evidence="5">
    <location>
        <begin position="522"/>
        <end position="543"/>
    </location>
</feature>
<feature type="region of interest" description="Disordered" evidence="5">
    <location>
        <begin position="658"/>
        <end position="679"/>
    </location>
</feature>
<evidence type="ECO:0000313" key="7">
    <source>
        <dbReference type="Proteomes" id="UP000673691"/>
    </source>
</evidence>
<keyword evidence="7" id="KW-1185">Reference proteome</keyword>
<dbReference type="GO" id="GO:0046540">
    <property type="term" value="C:U4/U6 x U5 tri-snRNP complex"/>
    <property type="evidence" value="ECO:0007669"/>
    <property type="project" value="TreeGrafter"/>
</dbReference>
<evidence type="ECO:0000256" key="4">
    <source>
        <dbReference type="SAM" id="Coils"/>
    </source>
</evidence>
<name>A0A8H7ZW87_9FUNG</name>
<protein>
    <submittedName>
        <fullName evidence="6">SART-1 protein</fullName>
    </submittedName>
</protein>
<accession>A0A8H7ZW87</accession>
<dbReference type="GO" id="GO:0000481">
    <property type="term" value="P:maturation of 5S rRNA"/>
    <property type="evidence" value="ECO:0007669"/>
    <property type="project" value="TreeGrafter"/>
</dbReference>
<feature type="region of interest" description="Disordered" evidence="5">
    <location>
        <begin position="64"/>
        <end position="97"/>
    </location>
</feature>
<comment type="subcellular location">
    <subcellularLocation>
        <location evidence="1">Nucleus</location>
    </subcellularLocation>
</comment>
<reference evidence="6 7" key="1">
    <citation type="journal article" name="Sci. Rep.">
        <title>Genome-scale phylogenetic analyses confirm Olpidium as the closest living zoosporic fungus to the non-flagellated, terrestrial fungi.</title>
        <authorList>
            <person name="Chang Y."/>
            <person name="Rochon D."/>
            <person name="Sekimoto S."/>
            <person name="Wang Y."/>
            <person name="Chovatia M."/>
            <person name="Sandor L."/>
            <person name="Salamov A."/>
            <person name="Grigoriev I.V."/>
            <person name="Stajich J.E."/>
            <person name="Spatafora J.W."/>
        </authorList>
    </citation>
    <scope>NUCLEOTIDE SEQUENCE [LARGE SCALE GENOMIC DNA]</scope>
    <source>
        <strain evidence="6">S191</strain>
    </source>
</reference>
<keyword evidence="4" id="KW-0175">Coiled coil</keyword>
<evidence type="ECO:0000256" key="1">
    <source>
        <dbReference type="ARBA" id="ARBA00004123"/>
    </source>
</evidence>
<organism evidence="6 7">
    <name type="scientific">Olpidium bornovanus</name>
    <dbReference type="NCBI Taxonomy" id="278681"/>
    <lineage>
        <taxon>Eukaryota</taxon>
        <taxon>Fungi</taxon>
        <taxon>Fungi incertae sedis</taxon>
        <taxon>Olpidiomycota</taxon>
        <taxon>Olpidiomycotina</taxon>
        <taxon>Olpidiomycetes</taxon>
        <taxon>Olpidiales</taxon>
        <taxon>Olpidiaceae</taxon>
        <taxon>Olpidium</taxon>
    </lineage>
</organism>
<dbReference type="AlphaFoldDB" id="A0A8H7ZW87"/>
<evidence type="ECO:0000256" key="3">
    <source>
        <dbReference type="ARBA" id="ARBA00023242"/>
    </source>
</evidence>
<comment type="caution">
    <text evidence="6">The sequence shown here is derived from an EMBL/GenBank/DDBJ whole genome shotgun (WGS) entry which is preliminary data.</text>
</comment>
<feature type="non-terminal residue" evidence="6">
    <location>
        <position position="820"/>
    </location>
</feature>
<feature type="compositionally biased region" description="Basic and acidic residues" evidence="5">
    <location>
        <begin position="70"/>
        <end position="97"/>
    </location>
</feature>
<dbReference type="Pfam" id="PF03343">
    <property type="entry name" value="SART-1"/>
    <property type="match status" value="1"/>
</dbReference>
<dbReference type="EMBL" id="JAEFCI010005270">
    <property type="protein sequence ID" value="KAG5460407.1"/>
    <property type="molecule type" value="Genomic_DNA"/>
</dbReference>
<dbReference type="InterPro" id="IPR005011">
    <property type="entry name" value="SNU66/SART1"/>
</dbReference>
<comment type="similarity">
    <text evidence="2">Belongs to the SNU66/SART1 family.</text>
</comment>
<dbReference type="OrthoDB" id="5583at2759"/>
<proteinExistence type="inferred from homology"/>
<feature type="region of interest" description="Disordered" evidence="5">
    <location>
        <begin position="407"/>
        <end position="443"/>
    </location>
</feature>
<sequence>AEDAAVCGESPAFFSRPSRQIIHPLTLSVTACLCIFAADSPPGPPAGGADVSLKLRISLGLKPLDVGPSETKEQEAEKRYEEHRRKQAQEAKAADVRERIEKARNQQKLREKLGGSGLGEADDADDALLDPRKWVSRQRKRAADKEKDIAAKRALELEEQDRQAAEAAAASANRAKYTSEDLAGIRIGHDFSEFAEGEEKILTLKDTSVLDDGAPKDVFFVLLLPLSRGDELVSAQISEAARARKNVENKRGRKAYTAYDDDEFTEMGAPNKRTILSQYDEEEERAGFVLGGQGLRTTRPVGRPASVDAGLVEEKLQSQSLAYNCEHFPVWRSDVSPLFGKHNQVVTMPSGSTIFFLLFRDAAVPQPQTDYYTAEEMMATFKKPKQCPVVEERQVLFLRKYAEEKEEDEFAREPSAAQDADSMEVGPTAHAMTPRKIAEDQSFVDDDDLQAALARSRRLKSKKLAKSSVEDVARAVLEAASAEQGKEAEGEDEDDDKRIVLSDATEFVRTLSSQPILMRTEASKVPEKQTATGDDMRWRQQNPEEEAEVVMGDADMEDAEEADGAINNDQGSKKEENIKPIEEEPLVSAGLAATLALLKQKGTRCKLEKKISLMMKLPICHRSGFVRDVTAQQDDERAKISYERAKWLAEFKQRDRELDAERRREKEHDRELERTRVEEKRRGYSGGLDEWEREARDRDRERQNEYRERQWAREIQDRFVNYKPDINLDHFDDQGNILNEKEPGAGRAAAGKVPLKLHPPSPFAGFHGKHSGKMKTEKRMQKLAEKKKLEAMASNDTPLHLASTLLEQQKAAGTAHVVLT</sequence>
<feature type="coiled-coil region" evidence="4">
    <location>
        <begin position="140"/>
        <end position="175"/>
    </location>
</feature>
<feature type="non-terminal residue" evidence="6">
    <location>
        <position position="1"/>
    </location>
</feature>
<dbReference type="PANTHER" id="PTHR14152">
    <property type="entry name" value="SQUAMOUS CELL CARCINOMA ANTIGEN RECOGNISED BY CYTOTOXIC T LYMPHOCYTES"/>
    <property type="match status" value="1"/>
</dbReference>
<evidence type="ECO:0000256" key="5">
    <source>
        <dbReference type="SAM" id="MobiDB-lite"/>
    </source>
</evidence>
<dbReference type="Proteomes" id="UP000673691">
    <property type="component" value="Unassembled WGS sequence"/>
</dbReference>
<evidence type="ECO:0000256" key="2">
    <source>
        <dbReference type="ARBA" id="ARBA00006076"/>
    </source>
</evidence>
<gene>
    <name evidence="6" type="ORF">BJ554DRAFT_7549</name>
</gene>
<feature type="region of interest" description="Disordered" evidence="5">
    <location>
        <begin position="105"/>
        <end position="124"/>
    </location>
</feature>
<keyword evidence="3" id="KW-0539">Nucleus</keyword>
<dbReference type="GO" id="GO:0045292">
    <property type="term" value="P:mRNA cis splicing, via spliceosome"/>
    <property type="evidence" value="ECO:0007669"/>
    <property type="project" value="TreeGrafter"/>
</dbReference>
<evidence type="ECO:0000313" key="6">
    <source>
        <dbReference type="EMBL" id="KAG5460407.1"/>
    </source>
</evidence>